<sequence length="390" mass="42925">MSEIKAAEVQAHGMGTTLVRPDWAPITLEEANQLLSRYPDLEPASALTWHSPRPFSSATIAATSSESLFIKRHHHSVRDKAGLTEEHRLIRHLRDRGIPVSDIIAGAGGQTAFEIGEWTYEIHRLAQGLDLYRDAVSWSPFLSEAHAYAAGDALARVHLAAEGYDAPPRAGRQLVSSFSIFGSANPRAAMAAYMGQRAALSDYIRGRNLEQDLDTVLMPLYSRLEPWLGKLEPLWTHNDWHASNLLWSDAELAGGTSSVETILDFGLADRTNAVYDLATAIERNTIEWLALEESDCQDVVHYGQLKALLDGYESTRPLSSEEAAALVAMLPLVHVEFALSEIDYFTGIVGSVSNADIAYDSFLLGHAKWFASPAGQQLLAFLEQRYGIHS</sequence>
<dbReference type="GO" id="GO:0004413">
    <property type="term" value="F:homoserine kinase activity"/>
    <property type="evidence" value="ECO:0007669"/>
    <property type="project" value="TreeGrafter"/>
</dbReference>
<comment type="caution">
    <text evidence="3">The sequence shown here is derived from an EMBL/GenBank/DDBJ whole genome shotgun (WGS) entry which is preliminary data.</text>
</comment>
<dbReference type="EMBL" id="BMHY01000003">
    <property type="protein sequence ID" value="GGG64788.1"/>
    <property type="molecule type" value="Genomic_DNA"/>
</dbReference>
<dbReference type="InterPro" id="IPR011009">
    <property type="entry name" value="Kinase-like_dom_sf"/>
</dbReference>
<evidence type="ECO:0000259" key="2">
    <source>
        <dbReference type="Pfam" id="PF01636"/>
    </source>
</evidence>
<evidence type="ECO:0000256" key="1">
    <source>
        <dbReference type="ARBA" id="ARBA00038240"/>
    </source>
</evidence>
<dbReference type="PANTHER" id="PTHR21064:SF6">
    <property type="entry name" value="AMINOGLYCOSIDE PHOSPHOTRANSFERASE DOMAIN-CONTAINING PROTEIN"/>
    <property type="match status" value="1"/>
</dbReference>
<dbReference type="SUPFAM" id="SSF56112">
    <property type="entry name" value="Protein kinase-like (PK-like)"/>
    <property type="match status" value="1"/>
</dbReference>
<keyword evidence="4" id="KW-1185">Reference proteome</keyword>
<comment type="similarity">
    <text evidence="1">Belongs to the pseudomonas-type ThrB family.</text>
</comment>
<gene>
    <name evidence="3" type="ORF">GCM10010918_18650</name>
</gene>
<evidence type="ECO:0000313" key="3">
    <source>
        <dbReference type="EMBL" id="GGG64788.1"/>
    </source>
</evidence>
<dbReference type="Pfam" id="PF01636">
    <property type="entry name" value="APH"/>
    <property type="match status" value="1"/>
</dbReference>
<dbReference type="PANTHER" id="PTHR21064">
    <property type="entry name" value="AMINOGLYCOSIDE PHOSPHOTRANSFERASE DOMAIN-CONTAINING PROTEIN-RELATED"/>
    <property type="match status" value="1"/>
</dbReference>
<dbReference type="InterPro" id="IPR002575">
    <property type="entry name" value="Aminoglycoside_PTrfase"/>
</dbReference>
<proteinExistence type="inferred from homology"/>
<dbReference type="GO" id="GO:0009088">
    <property type="term" value="P:threonine biosynthetic process"/>
    <property type="evidence" value="ECO:0007669"/>
    <property type="project" value="TreeGrafter"/>
</dbReference>
<name>A0A917H1T5_9BACL</name>
<dbReference type="Proteomes" id="UP000600247">
    <property type="component" value="Unassembled WGS sequence"/>
</dbReference>
<organism evidence="3 4">
    <name type="scientific">Paenibacillus radicis</name>
    <name type="common">ex Gao et al. 2016</name>
    <dbReference type="NCBI Taxonomy" id="1737354"/>
    <lineage>
        <taxon>Bacteria</taxon>
        <taxon>Bacillati</taxon>
        <taxon>Bacillota</taxon>
        <taxon>Bacilli</taxon>
        <taxon>Bacillales</taxon>
        <taxon>Paenibacillaceae</taxon>
        <taxon>Paenibacillus</taxon>
    </lineage>
</organism>
<feature type="domain" description="Aminoglycoside phosphotransferase" evidence="2">
    <location>
        <begin position="63"/>
        <end position="289"/>
    </location>
</feature>
<accession>A0A917H1T5</accession>
<dbReference type="RefSeq" id="WP_188888681.1">
    <property type="nucleotide sequence ID" value="NZ_BMHY01000003.1"/>
</dbReference>
<dbReference type="Gene3D" id="3.90.1200.10">
    <property type="match status" value="1"/>
</dbReference>
<dbReference type="AlphaFoldDB" id="A0A917H1T5"/>
<evidence type="ECO:0000313" key="4">
    <source>
        <dbReference type="Proteomes" id="UP000600247"/>
    </source>
</evidence>
<dbReference type="InterPro" id="IPR050249">
    <property type="entry name" value="Pseudomonas-type_ThrB"/>
</dbReference>
<reference evidence="3 4" key="1">
    <citation type="journal article" date="2014" name="Int. J. Syst. Evol. Microbiol.">
        <title>Complete genome sequence of Corynebacterium casei LMG S-19264T (=DSM 44701T), isolated from a smear-ripened cheese.</title>
        <authorList>
            <consortium name="US DOE Joint Genome Institute (JGI-PGF)"/>
            <person name="Walter F."/>
            <person name="Albersmeier A."/>
            <person name="Kalinowski J."/>
            <person name="Ruckert C."/>
        </authorList>
    </citation>
    <scope>NUCLEOTIDE SEQUENCE [LARGE SCALE GENOMIC DNA]</scope>
    <source>
        <strain evidence="3 4">CGMCC 1.15286</strain>
    </source>
</reference>
<protein>
    <submittedName>
        <fullName evidence="3">Aminoglycoside phosphotransferase</fullName>
    </submittedName>
</protein>